<dbReference type="GO" id="GO:0009691">
    <property type="term" value="P:cytokinin biosynthetic process"/>
    <property type="evidence" value="ECO:0007669"/>
    <property type="project" value="UniProtKB-UniRule"/>
</dbReference>
<comment type="similarity">
    <text evidence="1 2">Belongs to the LOG family.</text>
</comment>
<reference evidence="3 4" key="1">
    <citation type="journal article" date="2015" name="Genome Announc.">
        <title>Expanding the biotechnology potential of lactobacilli through comparative genomics of 213 strains and associated genera.</title>
        <authorList>
            <person name="Sun Z."/>
            <person name="Harris H.M."/>
            <person name="McCann A."/>
            <person name="Guo C."/>
            <person name="Argimon S."/>
            <person name="Zhang W."/>
            <person name="Yang X."/>
            <person name="Jeffery I.B."/>
            <person name="Cooney J.C."/>
            <person name="Kagawa T.F."/>
            <person name="Liu W."/>
            <person name="Song Y."/>
            <person name="Salvetti E."/>
            <person name="Wrobel A."/>
            <person name="Rasinkangas P."/>
            <person name="Parkhill J."/>
            <person name="Rea M.C."/>
            <person name="O'Sullivan O."/>
            <person name="Ritari J."/>
            <person name="Douillard F.P."/>
            <person name="Paul Ross R."/>
            <person name="Yang R."/>
            <person name="Briner A.E."/>
            <person name="Felis G.E."/>
            <person name="de Vos W.M."/>
            <person name="Barrangou R."/>
            <person name="Klaenhammer T.R."/>
            <person name="Caufield P.W."/>
            <person name="Cui Y."/>
            <person name="Zhang H."/>
            <person name="O'Toole P.W."/>
        </authorList>
    </citation>
    <scope>NUCLEOTIDE SEQUENCE [LARGE SCALE GENOMIC DNA]</scope>
    <source>
        <strain evidence="3 4">JCM 15530</strain>
    </source>
</reference>
<evidence type="ECO:0000256" key="2">
    <source>
        <dbReference type="RuleBase" id="RU363015"/>
    </source>
</evidence>
<dbReference type="GO" id="GO:0016799">
    <property type="term" value="F:hydrolase activity, hydrolyzing N-glycosyl compounds"/>
    <property type="evidence" value="ECO:0007669"/>
    <property type="project" value="TreeGrafter"/>
</dbReference>
<dbReference type="GO" id="GO:0005829">
    <property type="term" value="C:cytosol"/>
    <property type="evidence" value="ECO:0007669"/>
    <property type="project" value="TreeGrafter"/>
</dbReference>
<protein>
    <recommendedName>
        <fullName evidence="2">Cytokinin riboside 5'-monophosphate phosphoribohydrolase</fullName>
        <ecNumber evidence="2">3.2.2.n1</ecNumber>
    </recommendedName>
</protein>
<dbReference type="Pfam" id="PF03641">
    <property type="entry name" value="Lysine_decarbox"/>
    <property type="match status" value="1"/>
</dbReference>
<keyword evidence="2" id="KW-0378">Hydrolase</keyword>
<name>A0A0R1HNW3_9LACO</name>
<dbReference type="AlphaFoldDB" id="A0A0R1HNW3"/>
<dbReference type="SUPFAM" id="SSF102405">
    <property type="entry name" value="MCP/YpsA-like"/>
    <property type="match status" value="1"/>
</dbReference>
<dbReference type="PANTHER" id="PTHR31223">
    <property type="entry name" value="LOG FAMILY PROTEIN YJL055W"/>
    <property type="match status" value="1"/>
</dbReference>
<dbReference type="STRING" id="1302272.FC96_GL001756"/>
<organism evidence="3 4">
    <name type="scientific">Secundilactobacillus kimchicus JCM 15530</name>
    <dbReference type="NCBI Taxonomy" id="1302272"/>
    <lineage>
        <taxon>Bacteria</taxon>
        <taxon>Bacillati</taxon>
        <taxon>Bacillota</taxon>
        <taxon>Bacilli</taxon>
        <taxon>Lactobacillales</taxon>
        <taxon>Lactobacillaceae</taxon>
        <taxon>Secundilactobacillus</taxon>
    </lineage>
</organism>
<dbReference type="PANTHER" id="PTHR31223:SF70">
    <property type="entry name" value="LOG FAMILY PROTEIN YJL055W"/>
    <property type="match status" value="1"/>
</dbReference>
<comment type="caution">
    <text evidence="3">The sequence shown here is derived from an EMBL/GenBank/DDBJ whole genome shotgun (WGS) entry which is preliminary data.</text>
</comment>
<dbReference type="InterPro" id="IPR031100">
    <property type="entry name" value="LOG_fam"/>
</dbReference>
<proteinExistence type="inferred from homology"/>
<evidence type="ECO:0000313" key="3">
    <source>
        <dbReference type="EMBL" id="KRK48027.1"/>
    </source>
</evidence>
<dbReference type="NCBIfam" id="TIGR00730">
    <property type="entry name" value="Rossman fold protein, TIGR00730 family"/>
    <property type="match status" value="1"/>
</dbReference>
<dbReference type="EC" id="3.2.2.n1" evidence="2"/>
<dbReference type="EMBL" id="AZCX01000004">
    <property type="protein sequence ID" value="KRK48027.1"/>
    <property type="molecule type" value="Genomic_DNA"/>
</dbReference>
<accession>A0A0R1HNW3</accession>
<dbReference type="PATRIC" id="fig|1302272.5.peg.1782"/>
<dbReference type="Proteomes" id="UP000050911">
    <property type="component" value="Unassembled WGS sequence"/>
</dbReference>
<evidence type="ECO:0000256" key="1">
    <source>
        <dbReference type="ARBA" id="ARBA00006763"/>
    </source>
</evidence>
<dbReference type="OrthoDB" id="9801098at2"/>
<keyword evidence="4" id="KW-1185">Reference proteome</keyword>
<sequence>MELKTICVFCGSNHGLDPAFITQTEALGRYLASHQQKLVYGGGKEGLMGTIATSTLNAGGQVLGIIPSFLKNMGLALDGLTETIETTNMDERKEEMLRQSDAFIVLPGGFGTYEEFTTMLSWSQINIHQKPIALFNINGYYDDLVAMLQKTIDAGFAPAENLSLFINATSIEGIFDGFDHFHHELPYKYVN</sequence>
<dbReference type="Gene3D" id="3.40.50.450">
    <property type="match status" value="1"/>
</dbReference>
<dbReference type="InterPro" id="IPR005269">
    <property type="entry name" value="LOG"/>
</dbReference>
<dbReference type="RefSeq" id="WP_056942413.1">
    <property type="nucleotide sequence ID" value="NZ_AZCX01000004.1"/>
</dbReference>
<keyword evidence="2" id="KW-0203">Cytokinin biosynthesis</keyword>
<evidence type="ECO:0000313" key="4">
    <source>
        <dbReference type="Proteomes" id="UP000050911"/>
    </source>
</evidence>
<gene>
    <name evidence="3" type="ORF">FC96_GL001756</name>
</gene>